<keyword evidence="1" id="KW-0472">Membrane</keyword>
<dbReference type="Proteomes" id="UP000563349">
    <property type="component" value="Unassembled WGS sequence"/>
</dbReference>
<keyword evidence="1" id="KW-0812">Transmembrane</keyword>
<feature type="transmembrane region" description="Helical" evidence="1">
    <location>
        <begin position="59"/>
        <end position="78"/>
    </location>
</feature>
<proteinExistence type="predicted"/>
<keyword evidence="1" id="KW-1133">Transmembrane helix</keyword>
<dbReference type="RefSeq" id="WP_179923549.1">
    <property type="nucleotide sequence ID" value="NZ_CP128228.1"/>
</dbReference>
<evidence type="ECO:0000256" key="1">
    <source>
        <dbReference type="SAM" id="Phobius"/>
    </source>
</evidence>
<organism evidence="2 3">
    <name type="scientific">Streptococcus danieliae</name>
    <dbReference type="NCBI Taxonomy" id="747656"/>
    <lineage>
        <taxon>Bacteria</taxon>
        <taxon>Bacillati</taxon>
        <taxon>Bacillota</taxon>
        <taxon>Bacilli</taxon>
        <taxon>Lactobacillales</taxon>
        <taxon>Streptococcaceae</taxon>
        <taxon>Streptococcus</taxon>
    </lineage>
</organism>
<sequence length="90" mass="10803">MNILYYLYRTLYLFLNVLDLTLVAYIILSWFPGALRTPLGYWLIRIVNPLVRPFRSLPLQFLGLDWTVFVVLILLNLIRDRLLPFLFLSW</sequence>
<feature type="transmembrane region" description="Helical" evidence="1">
    <location>
        <begin position="12"/>
        <end position="31"/>
    </location>
</feature>
<keyword evidence="3" id="KW-1185">Reference proteome</keyword>
<reference evidence="2 3" key="1">
    <citation type="submission" date="2020-07" db="EMBL/GenBank/DDBJ databases">
        <title>MOT database genomes.</title>
        <authorList>
            <person name="Joseph S."/>
            <person name="Aduse-Opoku J."/>
            <person name="Hashim A."/>
            <person name="Wade W."/>
            <person name="Curtis M."/>
        </authorList>
    </citation>
    <scope>NUCLEOTIDE SEQUENCE [LARGE SCALE GENOMIC DNA]</scope>
    <source>
        <strain evidence="2 3">CCW311</strain>
    </source>
</reference>
<accession>A0A7Z0LCH2</accession>
<protein>
    <submittedName>
        <fullName evidence="2">YggT family protein</fullName>
    </submittedName>
</protein>
<dbReference type="GO" id="GO:0016020">
    <property type="term" value="C:membrane"/>
    <property type="evidence" value="ECO:0007669"/>
    <property type="project" value="InterPro"/>
</dbReference>
<name>A0A7Z0LCH2_9STRE</name>
<comment type="caution">
    <text evidence="2">The sequence shown here is derived from an EMBL/GenBank/DDBJ whole genome shotgun (WGS) entry which is preliminary data.</text>
</comment>
<evidence type="ECO:0000313" key="3">
    <source>
        <dbReference type="Proteomes" id="UP000563349"/>
    </source>
</evidence>
<dbReference type="InterPro" id="IPR003425">
    <property type="entry name" value="CCB3/YggT"/>
</dbReference>
<dbReference type="EMBL" id="JACBYG010000022">
    <property type="protein sequence ID" value="NYS48897.1"/>
    <property type="molecule type" value="Genomic_DNA"/>
</dbReference>
<gene>
    <name evidence="2" type="ORF">HZY93_02715</name>
</gene>
<dbReference type="AlphaFoldDB" id="A0A7Z0LCH2"/>
<dbReference type="Pfam" id="PF02325">
    <property type="entry name" value="CCB3_YggT"/>
    <property type="match status" value="1"/>
</dbReference>
<evidence type="ECO:0000313" key="2">
    <source>
        <dbReference type="EMBL" id="NYS48897.1"/>
    </source>
</evidence>